<evidence type="ECO:0008006" key="8">
    <source>
        <dbReference type="Google" id="ProtNLM"/>
    </source>
</evidence>
<comment type="similarity">
    <text evidence="5">Belongs to the Rap family.</text>
</comment>
<evidence type="ECO:0000256" key="2">
    <source>
        <dbReference type="ARBA" id="ARBA00022490"/>
    </source>
</evidence>
<dbReference type="AlphaFoldDB" id="A0A3Q9KDX8"/>
<reference evidence="6 7" key="1">
    <citation type="submission" date="2018-04" db="EMBL/GenBank/DDBJ databases">
        <title>Complete genome sequences of Streptomyces lydicus strain WYEC and characterization of antagonistic properties of biological control agents.</title>
        <authorList>
            <person name="Mariita R.M."/>
            <person name="Sello J.K."/>
        </authorList>
    </citation>
    <scope>NUCLEOTIDE SEQUENCE [LARGE SCALE GENOMIC DNA]</scope>
    <source>
        <strain evidence="6 7">WYEC 108</strain>
    </source>
</reference>
<dbReference type="Gene3D" id="1.25.40.10">
    <property type="entry name" value="Tetratricopeptide repeat domain"/>
    <property type="match status" value="1"/>
</dbReference>
<dbReference type="SMART" id="SM00028">
    <property type="entry name" value="TPR"/>
    <property type="match status" value="4"/>
</dbReference>
<proteinExistence type="inferred from homology"/>
<dbReference type="GO" id="GO:0005737">
    <property type="term" value="C:cytoplasm"/>
    <property type="evidence" value="ECO:0007669"/>
    <property type="project" value="UniProtKB-SubCell"/>
</dbReference>
<keyword evidence="2" id="KW-0963">Cytoplasm</keyword>
<evidence type="ECO:0000256" key="3">
    <source>
        <dbReference type="ARBA" id="ARBA00022737"/>
    </source>
</evidence>
<dbReference type="Pfam" id="PF13424">
    <property type="entry name" value="TPR_12"/>
    <property type="match status" value="1"/>
</dbReference>
<protein>
    <recommendedName>
        <fullName evidence="8">MalT-like TPR region domain-containing protein</fullName>
    </recommendedName>
</protein>
<dbReference type="EMBL" id="CP029042">
    <property type="protein sequence ID" value="AZS75006.1"/>
    <property type="molecule type" value="Genomic_DNA"/>
</dbReference>
<dbReference type="PANTHER" id="PTHR46630:SF1">
    <property type="entry name" value="TETRATRICOPEPTIDE REPEAT PROTEIN 29"/>
    <property type="match status" value="1"/>
</dbReference>
<comment type="subcellular location">
    <subcellularLocation>
        <location evidence="1">Cytoplasm</location>
    </subcellularLocation>
</comment>
<dbReference type="InterPro" id="IPR011990">
    <property type="entry name" value="TPR-like_helical_dom_sf"/>
</dbReference>
<dbReference type="SUPFAM" id="SSF48452">
    <property type="entry name" value="TPR-like"/>
    <property type="match status" value="1"/>
</dbReference>
<keyword evidence="3" id="KW-0677">Repeat</keyword>
<evidence type="ECO:0000256" key="4">
    <source>
        <dbReference type="ARBA" id="ARBA00022803"/>
    </source>
</evidence>
<evidence type="ECO:0000313" key="7">
    <source>
        <dbReference type="Proteomes" id="UP000275579"/>
    </source>
</evidence>
<evidence type="ECO:0000313" key="6">
    <source>
        <dbReference type="EMBL" id="AZS75006.1"/>
    </source>
</evidence>
<evidence type="ECO:0000256" key="1">
    <source>
        <dbReference type="ARBA" id="ARBA00004496"/>
    </source>
</evidence>
<organism evidence="6 7">
    <name type="scientific">Streptomyces lydicus</name>
    <dbReference type="NCBI Taxonomy" id="47763"/>
    <lineage>
        <taxon>Bacteria</taxon>
        <taxon>Bacillati</taxon>
        <taxon>Actinomycetota</taxon>
        <taxon>Actinomycetes</taxon>
        <taxon>Kitasatosporales</taxon>
        <taxon>Streptomycetaceae</taxon>
        <taxon>Streptomyces</taxon>
    </lineage>
</organism>
<dbReference type="InterPro" id="IPR019734">
    <property type="entry name" value="TPR_rpt"/>
</dbReference>
<dbReference type="Proteomes" id="UP000275579">
    <property type="component" value="Chromosome"/>
</dbReference>
<dbReference type="PANTHER" id="PTHR46630">
    <property type="entry name" value="TETRATRICOPEPTIDE REPEAT PROTEIN 29"/>
    <property type="match status" value="1"/>
</dbReference>
<sequence>MSEAVTCCNLSRLHQETERTDQAIQLAETAVNICRRLGATRRLGNGMYVLGLAYAQADRLDDATAQLSEALGNFHENQQRFWEGQAHVRLAEMHLRAHRADTAANHAEQALVALRESGGDRFRATALTVLGKALSQIGQTRRARVCWREGTPHFYVFGRAGQ</sequence>
<dbReference type="InterPro" id="IPR051476">
    <property type="entry name" value="Bac_ResReg_Asp_Phosphatase"/>
</dbReference>
<keyword evidence="4" id="KW-0802">TPR repeat</keyword>
<name>A0A3Q9KDX8_9ACTN</name>
<gene>
    <name evidence="6" type="ORF">DDE74_32430</name>
</gene>
<accession>A0A3Q9KDX8</accession>
<evidence type="ECO:0000256" key="5">
    <source>
        <dbReference type="ARBA" id="ARBA00038253"/>
    </source>
</evidence>